<dbReference type="Proteomes" id="UP000267251">
    <property type="component" value="Unassembled WGS sequence"/>
</dbReference>
<evidence type="ECO:0000256" key="1">
    <source>
        <dbReference type="ARBA" id="ARBA00005350"/>
    </source>
</evidence>
<dbReference type="PANTHER" id="PTHR23248:SF9">
    <property type="entry name" value="PHOSPHOLIPID SCRAMBLASE"/>
    <property type="match status" value="1"/>
</dbReference>
<protein>
    <recommendedName>
        <fullName evidence="2">Phospholipid scramblase</fullName>
    </recommendedName>
</protein>
<dbReference type="InterPro" id="IPR005552">
    <property type="entry name" value="Scramblase"/>
</dbReference>
<dbReference type="EMBL" id="KZ987767">
    <property type="protein sequence ID" value="RKP15004.1"/>
    <property type="molecule type" value="Genomic_DNA"/>
</dbReference>
<dbReference type="SUPFAM" id="SSF54518">
    <property type="entry name" value="Tubby C-terminal domain-like"/>
    <property type="match status" value="1"/>
</dbReference>
<evidence type="ECO:0000256" key="2">
    <source>
        <dbReference type="RuleBase" id="RU363116"/>
    </source>
</evidence>
<feature type="non-terminal residue" evidence="3">
    <location>
        <position position="1"/>
    </location>
</feature>
<evidence type="ECO:0000313" key="4">
    <source>
        <dbReference type="Proteomes" id="UP000267251"/>
    </source>
</evidence>
<dbReference type="OrthoDB" id="191150at2759"/>
<reference evidence="4" key="1">
    <citation type="journal article" date="2018" name="Nat. Microbiol.">
        <title>Leveraging single-cell genomics to expand the fungal tree of life.</title>
        <authorList>
            <person name="Ahrendt S.R."/>
            <person name="Quandt C.A."/>
            <person name="Ciobanu D."/>
            <person name="Clum A."/>
            <person name="Salamov A."/>
            <person name="Andreopoulos B."/>
            <person name="Cheng J.F."/>
            <person name="Woyke T."/>
            <person name="Pelin A."/>
            <person name="Henrissat B."/>
            <person name="Reynolds N.K."/>
            <person name="Benny G.L."/>
            <person name="Smith M.E."/>
            <person name="James T.Y."/>
            <person name="Grigoriev I.V."/>
        </authorList>
    </citation>
    <scope>NUCLEOTIDE SEQUENCE [LARGE SCALE GENOMIC DNA]</scope>
</reference>
<proteinExistence type="inferred from homology"/>
<dbReference type="AlphaFoldDB" id="A0A4P9Y897"/>
<dbReference type="GO" id="GO:0005886">
    <property type="term" value="C:plasma membrane"/>
    <property type="evidence" value="ECO:0007669"/>
    <property type="project" value="TreeGrafter"/>
</dbReference>
<dbReference type="Pfam" id="PF03803">
    <property type="entry name" value="Scramblase"/>
    <property type="match status" value="1"/>
</dbReference>
<gene>
    <name evidence="3" type="ORF">BJ684DRAFT_7726</name>
</gene>
<keyword evidence="4" id="KW-1185">Reference proteome</keyword>
<dbReference type="PANTHER" id="PTHR23248">
    <property type="entry name" value="PHOSPHOLIPID SCRAMBLASE-RELATED"/>
    <property type="match status" value="1"/>
</dbReference>
<accession>A0A4P9Y897</accession>
<dbReference type="InterPro" id="IPR025659">
    <property type="entry name" value="Tubby-like_C"/>
</dbReference>
<comment type="similarity">
    <text evidence="1 2">Belongs to the phospholipid scramblase family.</text>
</comment>
<sequence length="192" mass="22459">GVEKTRKFLISDMDGKRLGWVVEDPKGHFGKTMLRQFLGAHRPFKATLQDIKGNILLHMARPYTWFNSEIHVLNAQGDRLGYIERRCHAWKRRYNLYLGDEMFAKVREGVLSWDFSLKGKDGHFMGHISRRFRGALREAFTDTGKYIMEMESIKDIHSSQLYPMTISERALMLAMLICIDFDFFSPWSNPYG</sequence>
<dbReference type="GO" id="GO:0017128">
    <property type="term" value="F:phospholipid scramblase activity"/>
    <property type="evidence" value="ECO:0007669"/>
    <property type="project" value="InterPro"/>
</dbReference>
<evidence type="ECO:0000313" key="3">
    <source>
        <dbReference type="EMBL" id="RKP15004.1"/>
    </source>
</evidence>
<organism evidence="3 4">
    <name type="scientific">Piptocephalis cylindrospora</name>
    <dbReference type="NCBI Taxonomy" id="1907219"/>
    <lineage>
        <taxon>Eukaryota</taxon>
        <taxon>Fungi</taxon>
        <taxon>Fungi incertae sedis</taxon>
        <taxon>Zoopagomycota</taxon>
        <taxon>Zoopagomycotina</taxon>
        <taxon>Zoopagomycetes</taxon>
        <taxon>Zoopagales</taxon>
        <taxon>Piptocephalidaceae</taxon>
        <taxon>Piptocephalis</taxon>
    </lineage>
</organism>
<name>A0A4P9Y897_9FUNG</name>